<dbReference type="EMBL" id="CP030862">
    <property type="protein sequence ID" value="AXE23356.1"/>
    <property type="molecule type" value="Genomic_DNA"/>
</dbReference>
<dbReference type="InterPro" id="IPR028939">
    <property type="entry name" value="P5C_Rdtase_cat_N"/>
</dbReference>
<dbReference type="OrthoDB" id="5738121at2"/>
<sequence length="220" mass="22659">MAPTTGSTRPMTIGILGAGNIGRPLGRHWLAAGHTVTFGSRDPGRLGPFVELLGDRARAATYAGAVEAGDVVLLAVPNPVLGGLLEQLADRLAGKTVIDATSPIGVSEDGLFVSQLGPGTTQGSWTAERLPHSSVARAFTHFPDELLWSRGTQQRHFWGMGIASGDPRARRVAEALVHDAGFVPVHLGGLEESAAVDPGGRLFGYVSTAAGLRAAAGLAG</sequence>
<gene>
    <name evidence="3" type="ORF">C0216_07680</name>
</gene>
<dbReference type="AlphaFoldDB" id="A0A344TXI5"/>
<dbReference type="Pfam" id="PF03807">
    <property type="entry name" value="F420_oxidored"/>
    <property type="match status" value="1"/>
</dbReference>
<evidence type="ECO:0000259" key="2">
    <source>
        <dbReference type="Pfam" id="PF03807"/>
    </source>
</evidence>
<dbReference type="RefSeq" id="WP_114054538.1">
    <property type="nucleotide sequence ID" value="NZ_CP030862.1"/>
</dbReference>
<evidence type="ECO:0000256" key="1">
    <source>
        <dbReference type="ARBA" id="ARBA00023002"/>
    </source>
</evidence>
<dbReference type="InterPro" id="IPR036291">
    <property type="entry name" value="NAD(P)-bd_dom_sf"/>
</dbReference>
<feature type="domain" description="Pyrroline-5-carboxylate reductase catalytic N-terminal" evidence="2">
    <location>
        <begin position="12"/>
        <end position="102"/>
    </location>
</feature>
<keyword evidence="4" id="KW-1185">Reference proteome</keyword>
<keyword evidence="1" id="KW-0560">Oxidoreductase</keyword>
<name>A0A344TXI5_9ACTN</name>
<dbReference type="Proteomes" id="UP000252004">
    <property type="component" value="Chromosome"/>
</dbReference>
<proteinExistence type="predicted"/>
<evidence type="ECO:0000313" key="4">
    <source>
        <dbReference type="Proteomes" id="UP000252004"/>
    </source>
</evidence>
<organism evidence="3 4">
    <name type="scientific">Streptomyces globosus</name>
    <dbReference type="NCBI Taxonomy" id="68209"/>
    <lineage>
        <taxon>Bacteria</taxon>
        <taxon>Bacillati</taxon>
        <taxon>Actinomycetota</taxon>
        <taxon>Actinomycetes</taxon>
        <taxon>Kitasatosporales</taxon>
        <taxon>Streptomycetaceae</taxon>
        <taxon>Streptomyces</taxon>
    </lineage>
</organism>
<dbReference type="PANTHER" id="PTHR14239">
    <property type="entry name" value="DUDULIN-RELATED"/>
    <property type="match status" value="1"/>
</dbReference>
<dbReference type="Gene3D" id="3.40.50.720">
    <property type="entry name" value="NAD(P)-binding Rossmann-like Domain"/>
    <property type="match status" value="1"/>
</dbReference>
<evidence type="ECO:0000313" key="3">
    <source>
        <dbReference type="EMBL" id="AXE23356.1"/>
    </source>
</evidence>
<dbReference type="SUPFAM" id="SSF51735">
    <property type="entry name" value="NAD(P)-binding Rossmann-fold domains"/>
    <property type="match status" value="1"/>
</dbReference>
<accession>A0A344TXI5</accession>
<reference evidence="3 4" key="1">
    <citation type="submission" date="2018-01" db="EMBL/GenBank/DDBJ databases">
        <title>Draft genome Sequence of streptomyces globosus LZH-48.</title>
        <authorList>
            <person name="Ran K."/>
            <person name="Li Z."/>
            <person name="Wei S."/>
            <person name="Dong R."/>
        </authorList>
    </citation>
    <scope>NUCLEOTIDE SEQUENCE [LARGE SCALE GENOMIC DNA]</scope>
    <source>
        <strain evidence="3 4">LZH-48</strain>
    </source>
</reference>
<dbReference type="PANTHER" id="PTHR14239:SF10">
    <property type="entry name" value="REDUCTASE"/>
    <property type="match status" value="1"/>
</dbReference>
<dbReference type="KEGG" id="sgz:C0216_07680"/>
<dbReference type="InterPro" id="IPR051267">
    <property type="entry name" value="STEAP_metalloreductase"/>
</dbReference>
<dbReference type="GO" id="GO:0016491">
    <property type="term" value="F:oxidoreductase activity"/>
    <property type="evidence" value="ECO:0007669"/>
    <property type="project" value="UniProtKB-KW"/>
</dbReference>
<protein>
    <recommendedName>
        <fullName evidence="2">Pyrroline-5-carboxylate reductase catalytic N-terminal domain-containing protein</fullName>
    </recommendedName>
</protein>